<name>A0A820GG91_9BILA</name>
<evidence type="ECO:0000313" key="2">
    <source>
        <dbReference type="Proteomes" id="UP000663836"/>
    </source>
</evidence>
<sequence>LGTYDWTADASIEIKNEHNDNKS</sequence>
<reference evidence="1" key="1">
    <citation type="submission" date="2021-02" db="EMBL/GenBank/DDBJ databases">
        <authorList>
            <person name="Nowell W R."/>
        </authorList>
    </citation>
    <scope>NUCLEOTIDE SEQUENCE</scope>
</reference>
<protein>
    <submittedName>
        <fullName evidence="1">Uncharacterized protein</fullName>
    </submittedName>
</protein>
<gene>
    <name evidence="1" type="ORF">JBS370_LOCUS39654</name>
</gene>
<comment type="caution">
    <text evidence="1">The sequence shown here is derived from an EMBL/GenBank/DDBJ whole genome shotgun (WGS) entry which is preliminary data.</text>
</comment>
<accession>A0A820GG91</accession>
<dbReference type="Proteomes" id="UP000663836">
    <property type="component" value="Unassembled WGS sequence"/>
</dbReference>
<evidence type="ECO:0000313" key="1">
    <source>
        <dbReference type="EMBL" id="CAF4277961.1"/>
    </source>
</evidence>
<dbReference type="EMBL" id="CAJOBD010029191">
    <property type="protein sequence ID" value="CAF4277961.1"/>
    <property type="molecule type" value="Genomic_DNA"/>
</dbReference>
<proteinExistence type="predicted"/>
<dbReference type="AlphaFoldDB" id="A0A820GG91"/>
<organism evidence="1 2">
    <name type="scientific">Rotaria sordida</name>
    <dbReference type="NCBI Taxonomy" id="392033"/>
    <lineage>
        <taxon>Eukaryota</taxon>
        <taxon>Metazoa</taxon>
        <taxon>Spiralia</taxon>
        <taxon>Gnathifera</taxon>
        <taxon>Rotifera</taxon>
        <taxon>Eurotatoria</taxon>
        <taxon>Bdelloidea</taxon>
        <taxon>Philodinida</taxon>
        <taxon>Philodinidae</taxon>
        <taxon>Rotaria</taxon>
    </lineage>
</organism>
<feature type="non-terminal residue" evidence="1">
    <location>
        <position position="1"/>
    </location>
</feature>